<keyword evidence="9" id="KW-0460">Magnesium</keyword>
<dbReference type="InterPro" id="IPR000999">
    <property type="entry name" value="RNase_III_dom"/>
</dbReference>
<dbReference type="Pfam" id="PF14622">
    <property type="entry name" value="Ribonucleas_3_3"/>
    <property type="match status" value="1"/>
</dbReference>
<organism evidence="13 14">
    <name type="scientific">Holzapfeliella saturejae</name>
    <dbReference type="NCBI Taxonomy" id="3082953"/>
    <lineage>
        <taxon>Bacteria</taxon>
        <taxon>Bacillati</taxon>
        <taxon>Bacillota</taxon>
        <taxon>Bacilli</taxon>
        <taxon>Lactobacillales</taxon>
        <taxon>Lactobacillaceae</taxon>
        <taxon>Holzapfeliella</taxon>
    </lineage>
</organism>
<dbReference type="PROSITE" id="PS00517">
    <property type="entry name" value="RNASE_3_1"/>
    <property type="match status" value="1"/>
</dbReference>
<dbReference type="SMART" id="SM00358">
    <property type="entry name" value="DSRM"/>
    <property type="match status" value="1"/>
</dbReference>
<comment type="caution">
    <text evidence="13">The sequence shown here is derived from an EMBL/GenBank/DDBJ whole genome shotgun (WGS) entry which is preliminary data.</text>
</comment>
<evidence type="ECO:0000259" key="11">
    <source>
        <dbReference type="PROSITE" id="PS50137"/>
    </source>
</evidence>
<evidence type="ECO:0000259" key="12">
    <source>
        <dbReference type="PROSITE" id="PS50142"/>
    </source>
</evidence>
<evidence type="ECO:0000256" key="1">
    <source>
        <dbReference type="ARBA" id="ARBA00000109"/>
    </source>
</evidence>
<feature type="binding site" evidence="9">
    <location>
        <position position="49"/>
    </location>
    <ligand>
        <name>Mg(2+)</name>
        <dbReference type="ChEBI" id="CHEBI:18420"/>
    </ligand>
</feature>
<evidence type="ECO:0000313" key="13">
    <source>
        <dbReference type="EMBL" id="MEJ6348559.1"/>
    </source>
</evidence>
<dbReference type="SUPFAM" id="SSF69065">
    <property type="entry name" value="RNase III domain-like"/>
    <property type="match status" value="1"/>
</dbReference>
<dbReference type="PROSITE" id="PS50142">
    <property type="entry name" value="RNASE_3_2"/>
    <property type="match status" value="1"/>
</dbReference>
<evidence type="ECO:0000256" key="2">
    <source>
        <dbReference type="ARBA" id="ARBA00010183"/>
    </source>
</evidence>
<gene>
    <name evidence="9 13" type="primary">rnc</name>
    <name evidence="13" type="ORF">R4Y45_04875</name>
</gene>
<keyword evidence="4 9" id="KW-0507">mRNA processing</keyword>
<reference evidence="13 14" key="1">
    <citation type="submission" date="2023-10" db="EMBL/GenBank/DDBJ databases">
        <title>Holzapfeliella saturejae sp. nov. isolated from Satureja montana flowers.</title>
        <authorList>
            <person name="Alcantara C."/>
            <person name="Zuniga M."/>
            <person name="Landete J.M."/>
            <person name="Monedero V."/>
        </authorList>
    </citation>
    <scope>NUCLEOTIDE SEQUENCE [LARGE SCALE GENOMIC DNA]</scope>
    <source>
        <strain evidence="13 14">He02</strain>
    </source>
</reference>
<dbReference type="SMART" id="SM00535">
    <property type="entry name" value="RIBOc"/>
    <property type="match status" value="1"/>
</dbReference>
<dbReference type="Gene3D" id="3.30.160.20">
    <property type="match status" value="1"/>
</dbReference>
<dbReference type="GO" id="GO:0004525">
    <property type="term" value="F:ribonuclease III activity"/>
    <property type="evidence" value="ECO:0007669"/>
    <property type="project" value="UniProtKB-EC"/>
</dbReference>
<comment type="cofactor">
    <cofactor evidence="9">
        <name>Mg(2+)</name>
        <dbReference type="ChEBI" id="CHEBI:18420"/>
    </cofactor>
</comment>
<comment type="subunit">
    <text evidence="9">Homodimer.</text>
</comment>
<comment type="similarity">
    <text evidence="2">Belongs to the ribonuclease III family.</text>
</comment>
<feature type="region of interest" description="Disordered" evidence="10">
    <location>
        <begin position="208"/>
        <end position="230"/>
    </location>
</feature>
<dbReference type="SUPFAM" id="SSF54768">
    <property type="entry name" value="dsRNA-binding domain-like"/>
    <property type="match status" value="1"/>
</dbReference>
<dbReference type="HAMAP" id="MF_00104">
    <property type="entry name" value="RNase_III"/>
    <property type="match status" value="1"/>
</dbReference>
<dbReference type="InterPro" id="IPR011907">
    <property type="entry name" value="RNase_III"/>
</dbReference>
<dbReference type="RefSeq" id="WP_339969845.1">
    <property type="nucleotide sequence ID" value="NZ_JAWMWG010000001.1"/>
</dbReference>
<keyword evidence="9" id="KW-0963">Cytoplasm</keyword>
<keyword evidence="7 9" id="KW-0378">Hydrolase</keyword>
<proteinExistence type="inferred from homology"/>
<feature type="binding site" evidence="9">
    <location>
        <position position="122"/>
    </location>
    <ligand>
        <name>Mg(2+)</name>
        <dbReference type="ChEBI" id="CHEBI:18420"/>
    </ligand>
</feature>
<protein>
    <recommendedName>
        <fullName evidence="9">Ribonuclease 3</fullName>
        <ecNumber evidence="9">3.1.26.3</ecNumber>
    </recommendedName>
    <alternativeName>
        <fullName evidence="9">Ribonuclease III</fullName>
        <shortName evidence="9">RNase III</shortName>
    </alternativeName>
</protein>
<evidence type="ECO:0000313" key="14">
    <source>
        <dbReference type="Proteomes" id="UP001377804"/>
    </source>
</evidence>
<dbReference type="PANTHER" id="PTHR11207">
    <property type="entry name" value="RIBONUCLEASE III"/>
    <property type="match status" value="1"/>
</dbReference>
<evidence type="ECO:0000256" key="9">
    <source>
        <dbReference type="HAMAP-Rule" id="MF_00104"/>
    </source>
</evidence>
<dbReference type="PANTHER" id="PTHR11207:SF0">
    <property type="entry name" value="RIBONUCLEASE 3"/>
    <property type="match status" value="1"/>
</dbReference>
<sequence length="230" mass="26178">MVSSKFTKKLRDDFQIIFKDMSLLDEAFTHSSYSNEHRNLELKNYEKLEFLGDAVLELAISEFLYHQFPDLDEGELTRFRSNVVRTEGFSKFAKEAGFDQEIMLGKGEENNGARLRKTLLEDVFEAFNGALFLDQGMPGVYQFLKATVFPDIIKGDFSYNADYKTQLQELLQQNGSVKISYETLQETGSDNDKTFKVAVYAETEKLAEGTGDSKKKAEQHAASEALKKLQ</sequence>
<dbReference type="CDD" id="cd10845">
    <property type="entry name" value="DSRM_RNAse_III_family"/>
    <property type="match status" value="1"/>
</dbReference>
<dbReference type="EC" id="3.1.26.3" evidence="9"/>
<comment type="subcellular location">
    <subcellularLocation>
        <location evidence="9">Cytoplasm</location>
    </subcellularLocation>
</comment>
<dbReference type="InterPro" id="IPR036389">
    <property type="entry name" value="RNase_III_sf"/>
</dbReference>
<comment type="catalytic activity">
    <reaction evidence="1 9">
        <text>Endonucleolytic cleavage to 5'-phosphomonoester.</text>
        <dbReference type="EC" id="3.1.26.3"/>
    </reaction>
</comment>
<feature type="domain" description="RNase III" evidence="12">
    <location>
        <begin position="7"/>
        <end position="136"/>
    </location>
</feature>
<dbReference type="CDD" id="cd00593">
    <property type="entry name" value="RIBOc"/>
    <property type="match status" value="1"/>
</dbReference>
<keyword evidence="5 9" id="KW-0540">Nuclease</keyword>
<feature type="active site" evidence="9">
    <location>
        <position position="53"/>
    </location>
</feature>
<dbReference type="NCBIfam" id="TIGR02191">
    <property type="entry name" value="RNaseIII"/>
    <property type="match status" value="1"/>
</dbReference>
<dbReference type="PROSITE" id="PS50137">
    <property type="entry name" value="DS_RBD"/>
    <property type="match status" value="1"/>
</dbReference>
<evidence type="ECO:0000256" key="8">
    <source>
        <dbReference type="ARBA" id="ARBA00022884"/>
    </source>
</evidence>
<evidence type="ECO:0000256" key="5">
    <source>
        <dbReference type="ARBA" id="ARBA00022722"/>
    </source>
</evidence>
<evidence type="ECO:0000256" key="7">
    <source>
        <dbReference type="ARBA" id="ARBA00022801"/>
    </source>
</evidence>
<evidence type="ECO:0000256" key="3">
    <source>
        <dbReference type="ARBA" id="ARBA00022552"/>
    </source>
</evidence>
<keyword evidence="9" id="KW-0699">rRNA-binding</keyword>
<comment type="function">
    <text evidence="9">Digests double-stranded RNA. Involved in the processing of primary rRNA transcript to yield the immediate precursors to the large and small rRNAs (23S and 16S). Processes some mRNAs, and tRNAs when they are encoded in the rRNA operon. Processes pre-crRNA and tracrRNA of type II CRISPR loci if present in the organism.</text>
</comment>
<feature type="binding site" evidence="9">
    <location>
        <position position="125"/>
    </location>
    <ligand>
        <name>Mg(2+)</name>
        <dbReference type="ChEBI" id="CHEBI:18420"/>
    </ligand>
</feature>
<dbReference type="InterPro" id="IPR014720">
    <property type="entry name" value="dsRBD_dom"/>
</dbReference>
<keyword evidence="14" id="KW-1185">Reference proteome</keyword>
<keyword evidence="9" id="KW-0479">Metal-binding</keyword>
<dbReference type="Gene3D" id="1.10.1520.10">
    <property type="entry name" value="Ribonuclease III domain"/>
    <property type="match status" value="1"/>
</dbReference>
<feature type="active site" evidence="9">
    <location>
        <position position="125"/>
    </location>
</feature>
<feature type="domain" description="DRBM" evidence="11">
    <location>
        <begin position="162"/>
        <end position="230"/>
    </location>
</feature>
<keyword evidence="8 9" id="KW-0694">RNA-binding</keyword>
<keyword evidence="6 9" id="KW-0255">Endonuclease</keyword>
<keyword evidence="9" id="KW-0819">tRNA processing</keyword>
<dbReference type="EMBL" id="JAWMWG010000001">
    <property type="protein sequence ID" value="MEJ6348559.1"/>
    <property type="molecule type" value="Genomic_DNA"/>
</dbReference>
<dbReference type="Proteomes" id="UP001377804">
    <property type="component" value="Unassembled WGS sequence"/>
</dbReference>
<dbReference type="Pfam" id="PF00035">
    <property type="entry name" value="dsrm"/>
    <property type="match status" value="1"/>
</dbReference>
<evidence type="ECO:0000256" key="6">
    <source>
        <dbReference type="ARBA" id="ARBA00022759"/>
    </source>
</evidence>
<evidence type="ECO:0000256" key="10">
    <source>
        <dbReference type="SAM" id="MobiDB-lite"/>
    </source>
</evidence>
<accession>A0ABU8SGV4</accession>
<evidence type="ECO:0000256" key="4">
    <source>
        <dbReference type="ARBA" id="ARBA00022664"/>
    </source>
</evidence>
<keyword evidence="3 9" id="KW-0698">rRNA processing</keyword>
<name>A0ABU8SGV4_9LACO</name>